<dbReference type="Pfam" id="PF07751">
    <property type="entry name" value="Abi_2"/>
    <property type="match status" value="1"/>
</dbReference>
<dbReference type="InParanoid" id="A0A3G9JMV7"/>
<protein>
    <submittedName>
        <fullName evidence="1">Uncharacterized protein</fullName>
    </submittedName>
</protein>
<evidence type="ECO:0000313" key="2">
    <source>
        <dbReference type="Proteomes" id="UP000268059"/>
    </source>
</evidence>
<dbReference type="RefSeq" id="WP_125118486.1">
    <property type="nucleotide sequence ID" value="NZ_AP019309.1"/>
</dbReference>
<gene>
    <name evidence="1" type="ORF">SG0102_04820</name>
</gene>
<proteinExistence type="predicted"/>
<dbReference type="AlphaFoldDB" id="A0A3G9JMV7"/>
<dbReference type="InterPro" id="IPR011664">
    <property type="entry name" value="Abi_system_AbiD/AbiF-like"/>
</dbReference>
<dbReference type="Proteomes" id="UP000268059">
    <property type="component" value="Chromosome"/>
</dbReference>
<reference evidence="1 2" key="1">
    <citation type="submission" date="2018-11" db="EMBL/GenBank/DDBJ databases">
        <title>Novel Erysipelotrichaceae bacterium isolated from small intestine of a swine.</title>
        <authorList>
            <person name="Kim J.S."/>
            <person name="Choe H."/>
            <person name="Lee Y.R."/>
            <person name="Kim K.M."/>
            <person name="Park D.S."/>
        </authorList>
    </citation>
    <scope>NUCLEOTIDE SEQUENCE [LARGE SCALE GENOMIC DNA]</scope>
    <source>
        <strain evidence="1 2">SG0102</strain>
    </source>
</reference>
<accession>A0A3G9JMV7</accession>
<dbReference type="KEGG" id="ebm:SG0102_04820"/>
<organism evidence="1 2">
    <name type="scientific">Intestinibaculum porci</name>
    <dbReference type="NCBI Taxonomy" id="2487118"/>
    <lineage>
        <taxon>Bacteria</taxon>
        <taxon>Bacillati</taxon>
        <taxon>Bacillota</taxon>
        <taxon>Erysipelotrichia</taxon>
        <taxon>Erysipelotrichales</taxon>
        <taxon>Erysipelotrichaceae</taxon>
        <taxon>Intestinibaculum</taxon>
    </lineage>
</organism>
<name>A0A3G9JMV7_9FIRM</name>
<sequence>MEISASNIANIAEYIKFFCGINHQSIKRKMNDSASADLIYKYDNQWPIWALIEVLSFGEFIKLYSMYYEIYKDGASKEIIVPRKCLK</sequence>
<dbReference type="EMBL" id="AP019309">
    <property type="protein sequence ID" value="BBH25548.1"/>
    <property type="molecule type" value="Genomic_DNA"/>
</dbReference>
<evidence type="ECO:0000313" key="1">
    <source>
        <dbReference type="EMBL" id="BBH25548.1"/>
    </source>
</evidence>
<keyword evidence="2" id="KW-1185">Reference proteome</keyword>